<dbReference type="EMBL" id="FTNE01000036">
    <property type="protein sequence ID" value="SIR46973.1"/>
    <property type="molecule type" value="Genomic_DNA"/>
</dbReference>
<organism evidence="1 2">
    <name type="scientific">Acidiphilium rubrum</name>
    <dbReference type="NCBI Taxonomy" id="526"/>
    <lineage>
        <taxon>Bacteria</taxon>
        <taxon>Pseudomonadati</taxon>
        <taxon>Pseudomonadota</taxon>
        <taxon>Alphaproteobacteria</taxon>
        <taxon>Acetobacterales</taxon>
        <taxon>Acidocellaceae</taxon>
        <taxon>Acidiphilium</taxon>
    </lineage>
</organism>
<accession>A0A8G2FEY5</accession>
<proteinExistence type="predicted"/>
<protein>
    <submittedName>
        <fullName evidence="1">Uncharacterized protein</fullName>
    </submittedName>
</protein>
<gene>
    <name evidence="1" type="ORF">SAMN05421828_1367</name>
</gene>
<reference evidence="1 2" key="1">
    <citation type="submission" date="2017-01" db="EMBL/GenBank/DDBJ databases">
        <authorList>
            <person name="Varghese N."/>
            <person name="Submissions S."/>
        </authorList>
    </citation>
    <scope>NUCLEOTIDE SEQUENCE [LARGE SCALE GENOMIC DNA]</scope>
    <source>
        <strain evidence="1 2">ATCC 35905</strain>
    </source>
</reference>
<comment type="caution">
    <text evidence="1">The sequence shown here is derived from an EMBL/GenBank/DDBJ whole genome shotgun (WGS) entry which is preliminary data.</text>
</comment>
<keyword evidence="2" id="KW-1185">Reference proteome</keyword>
<dbReference type="AlphaFoldDB" id="A0A8G2FEY5"/>
<evidence type="ECO:0000313" key="1">
    <source>
        <dbReference type="EMBL" id="SIR46973.1"/>
    </source>
</evidence>
<sequence length="78" mass="9438">MAVLKPRDEFDCEGFRCVITRTKGKRPSGIDLERLGFVYDERGRYWSRIVVDTPKLQVEERQHRDHLERIERHYHDPV</sequence>
<dbReference type="RefSeq" id="WP_029313682.1">
    <property type="nucleotide sequence ID" value="NZ_FTNE01000036.1"/>
</dbReference>
<name>A0A8G2FEY5_ACIRU</name>
<dbReference type="Proteomes" id="UP000186308">
    <property type="component" value="Unassembled WGS sequence"/>
</dbReference>
<evidence type="ECO:0000313" key="2">
    <source>
        <dbReference type="Proteomes" id="UP000186308"/>
    </source>
</evidence>